<evidence type="ECO:0000313" key="2">
    <source>
        <dbReference type="EMBL" id="KUF81035.1"/>
    </source>
</evidence>
<evidence type="ECO:0000256" key="1">
    <source>
        <dbReference type="SAM" id="MobiDB-lite"/>
    </source>
</evidence>
<proteinExistence type="predicted"/>
<comment type="caution">
    <text evidence="2">The sequence shown here is derived from an EMBL/GenBank/DDBJ whole genome shotgun (WGS) entry which is preliminary data.</text>
</comment>
<feature type="region of interest" description="Disordered" evidence="1">
    <location>
        <begin position="17"/>
        <end position="77"/>
    </location>
</feature>
<dbReference type="EMBL" id="LNFO01004398">
    <property type="protein sequence ID" value="KUF81035.1"/>
    <property type="molecule type" value="Genomic_DNA"/>
</dbReference>
<gene>
    <name evidence="2" type="ORF">AM587_10000713</name>
</gene>
<organism evidence="2 3">
    <name type="scientific">Phytophthora nicotianae</name>
    <name type="common">Potato buckeye rot agent</name>
    <name type="synonym">Phytophthora parasitica</name>
    <dbReference type="NCBI Taxonomy" id="4792"/>
    <lineage>
        <taxon>Eukaryota</taxon>
        <taxon>Sar</taxon>
        <taxon>Stramenopiles</taxon>
        <taxon>Oomycota</taxon>
        <taxon>Peronosporomycetes</taxon>
        <taxon>Peronosporales</taxon>
        <taxon>Peronosporaceae</taxon>
        <taxon>Phytophthora</taxon>
    </lineage>
</organism>
<feature type="compositionally biased region" description="Acidic residues" evidence="1">
    <location>
        <begin position="58"/>
        <end position="70"/>
    </location>
</feature>
<sequence>MTPDEAEEAAAYVANELMIGRKHDRSMSEDSTRNGKLKKKASRRTVKPKDEKIKPDFAEDVPDETDADGGDYEKKMSSEEAIKRMKKLLTKNKSLRYDFDKLSEIFNAAGENADKWDQNEFYEAVKTKFEAAIDKRTQKGHFDMMNDIKPKTTYAKGERSFKDYVKKVRMGLNAIFTV</sequence>
<reference evidence="2 3" key="1">
    <citation type="submission" date="2015-11" db="EMBL/GenBank/DDBJ databases">
        <title>Genomes and virulence difference between two physiological races of Phytophthora nicotianae.</title>
        <authorList>
            <person name="Liu H."/>
            <person name="Ma X."/>
            <person name="Yu H."/>
            <person name="Fang D."/>
            <person name="Li Y."/>
            <person name="Wang X."/>
            <person name="Wang W."/>
            <person name="Dong Y."/>
            <person name="Xiao B."/>
        </authorList>
    </citation>
    <scope>NUCLEOTIDE SEQUENCE [LARGE SCALE GENOMIC DNA]</scope>
    <source>
        <strain evidence="3">race 0</strain>
    </source>
</reference>
<dbReference type="AlphaFoldDB" id="A0A0W8CAE3"/>
<accession>A0A0W8CAE3</accession>
<name>A0A0W8CAE3_PHYNI</name>
<evidence type="ECO:0000313" key="3">
    <source>
        <dbReference type="Proteomes" id="UP000052943"/>
    </source>
</evidence>
<dbReference type="Proteomes" id="UP000052943">
    <property type="component" value="Unassembled WGS sequence"/>
</dbReference>
<feature type="compositionally biased region" description="Basic and acidic residues" evidence="1">
    <location>
        <begin position="47"/>
        <end position="57"/>
    </location>
</feature>
<protein>
    <submittedName>
        <fullName evidence="2">Uncharacterized protein</fullName>
    </submittedName>
</protein>
<feature type="compositionally biased region" description="Basic and acidic residues" evidence="1">
    <location>
        <begin position="19"/>
        <end position="33"/>
    </location>
</feature>
<feature type="compositionally biased region" description="Basic residues" evidence="1">
    <location>
        <begin position="35"/>
        <end position="46"/>
    </location>
</feature>
<dbReference type="OMA" id="ENANKWD"/>